<organism evidence="1 2">
    <name type="scientific">Chitinophaga oryziterrae</name>
    <dbReference type="NCBI Taxonomy" id="1031224"/>
    <lineage>
        <taxon>Bacteria</taxon>
        <taxon>Pseudomonadati</taxon>
        <taxon>Bacteroidota</taxon>
        <taxon>Chitinophagia</taxon>
        <taxon>Chitinophagales</taxon>
        <taxon>Chitinophagaceae</taxon>
        <taxon>Chitinophaga</taxon>
    </lineage>
</organism>
<sequence>MKAAEKKEAIDFIFKKVMIYYTYLSNKYKGIPFYDQMKEIAEGAVERGNLTSLRYISKDLDGWMKDMEEEDVTKIRDLLIQNLGAAVFSDEKKETKTLDRIRKKGAIKNSKEYAIVLSRVESICMDEARKSEVEGLNTLLSDFLHMVDTKKADI</sequence>
<reference evidence="1 2" key="1">
    <citation type="submission" date="2019-12" db="EMBL/GenBank/DDBJ databases">
        <title>The draft genomic sequence of strain Chitinophaga oryziterrae JCM 16595.</title>
        <authorList>
            <person name="Zhang X."/>
        </authorList>
    </citation>
    <scope>NUCLEOTIDE SEQUENCE [LARGE SCALE GENOMIC DNA]</scope>
    <source>
        <strain evidence="1 2">JCM 16595</strain>
    </source>
</reference>
<dbReference type="EMBL" id="WRXO01000005">
    <property type="protein sequence ID" value="MVT42714.1"/>
    <property type="molecule type" value="Genomic_DNA"/>
</dbReference>
<evidence type="ECO:0000313" key="1">
    <source>
        <dbReference type="EMBL" id="MVT42714.1"/>
    </source>
</evidence>
<dbReference type="AlphaFoldDB" id="A0A6N8JCQ8"/>
<comment type="caution">
    <text evidence="1">The sequence shown here is derived from an EMBL/GenBank/DDBJ whole genome shotgun (WGS) entry which is preliminary data.</text>
</comment>
<name>A0A6N8JCQ8_9BACT</name>
<evidence type="ECO:0000313" key="2">
    <source>
        <dbReference type="Proteomes" id="UP000468388"/>
    </source>
</evidence>
<dbReference type="Proteomes" id="UP000468388">
    <property type="component" value="Unassembled WGS sequence"/>
</dbReference>
<dbReference type="RefSeq" id="WP_157301322.1">
    <property type="nucleotide sequence ID" value="NZ_BAAAZB010000002.1"/>
</dbReference>
<keyword evidence="2" id="KW-1185">Reference proteome</keyword>
<protein>
    <submittedName>
        <fullName evidence="1">Uncharacterized protein</fullName>
    </submittedName>
</protein>
<dbReference type="OrthoDB" id="7576954at2"/>
<accession>A0A6N8JCQ8</accession>
<proteinExistence type="predicted"/>
<gene>
    <name evidence="1" type="ORF">GO495_19125</name>
</gene>